<evidence type="ECO:0000256" key="2">
    <source>
        <dbReference type="SAM" id="MobiDB-lite"/>
    </source>
</evidence>
<accession>A0A9X8HDS4</accession>
<comment type="caution">
    <text evidence="3">The sequence shown here is derived from an EMBL/GenBank/DDBJ whole genome shotgun (WGS) entry which is preliminary data.</text>
</comment>
<feature type="region of interest" description="Disordered" evidence="2">
    <location>
        <begin position="36"/>
        <end position="76"/>
    </location>
</feature>
<feature type="compositionally biased region" description="Low complexity" evidence="2">
    <location>
        <begin position="52"/>
        <end position="62"/>
    </location>
</feature>
<protein>
    <submittedName>
        <fullName evidence="3">Uncharacterized protein</fullName>
    </submittedName>
</protein>
<dbReference type="Proteomes" id="UP000275652">
    <property type="component" value="Unassembled WGS sequence"/>
</dbReference>
<proteinExistence type="predicted"/>
<feature type="coiled-coil region" evidence="1">
    <location>
        <begin position="108"/>
        <end position="156"/>
    </location>
</feature>
<reference evidence="3 4" key="1">
    <citation type="journal article" date="2018" name="J. Invertebr. Pathol.">
        <title>New genotyping method for the causative agent of crayfish plague (Aphanomyces astaci) based on whole genome data.</title>
        <authorList>
            <person name="Minardi D."/>
            <person name="Studholme D.J."/>
            <person name="van der Giezen M."/>
            <person name="Pretto T."/>
            <person name="Oidtmann B."/>
        </authorList>
    </citation>
    <scope>NUCLEOTIDE SEQUENCE [LARGE SCALE GENOMIC DNA]</scope>
    <source>
        <strain evidence="3 4">KB13</strain>
    </source>
</reference>
<dbReference type="AlphaFoldDB" id="A0A9X8HDS4"/>
<evidence type="ECO:0000313" key="4">
    <source>
        <dbReference type="Proteomes" id="UP000275652"/>
    </source>
</evidence>
<name>A0A9X8HDS4_APHAT</name>
<organism evidence="3 4">
    <name type="scientific">Aphanomyces astaci</name>
    <name type="common">Crayfish plague agent</name>
    <dbReference type="NCBI Taxonomy" id="112090"/>
    <lineage>
        <taxon>Eukaryota</taxon>
        <taxon>Sar</taxon>
        <taxon>Stramenopiles</taxon>
        <taxon>Oomycota</taxon>
        <taxon>Saprolegniomycetes</taxon>
        <taxon>Saprolegniales</taxon>
        <taxon>Verrucalvaceae</taxon>
        <taxon>Aphanomyces</taxon>
    </lineage>
</organism>
<dbReference type="EMBL" id="QUTI01018266">
    <property type="protein sequence ID" value="RLO10301.1"/>
    <property type="molecule type" value="Genomic_DNA"/>
</dbReference>
<feature type="non-terminal residue" evidence="3">
    <location>
        <position position="1"/>
    </location>
</feature>
<evidence type="ECO:0000256" key="1">
    <source>
        <dbReference type="SAM" id="Coils"/>
    </source>
</evidence>
<keyword evidence="1" id="KW-0175">Coiled coil</keyword>
<feature type="compositionally biased region" description="Polar residues" evidence="2">
    <location>
        <begin position="36"/>
        <end position="45"/>
    </location>
</feature>
<evidence type="ECO:0000313" key="3">
    <source>
        <dbReference type="EMBL" id="RLO10301.1"/>
    </source>
</evidence>
<sequence length="169" mass="19767">MSIRVYNKDQFEALQQNALNNSKRYEYILSRMSSSNNAVTVSPTSEKQRTPRSSSVVRWSSCGSGGYPHSAKASDLSTNTRKKRLMMKHELYKKDQEDVQKQIQVNIADSLTKQRNKREANYVKLRRDIDEGKSLAEELEERLSLKEETAKRQKQRLYDEWSEKVFNKI</sequence>
<gene>
    <name evidence="3" type="ORF">DYB28_016070</name>
</gene>